<name>A0A1Q9A3M8_9HYPH</name>
<comment type="caution">
    <text evidence="3">The sequence shown here is derived from an EMBL/GenBank/DDBJ whole genome shotgun (WGS) entry which is preliminary data.</text>
</comment>
<dbReference type="PANTHER" id="PTHR34387">
    <property type="entry name" value="SLR1258 PROTEIN"/>
    <property type="match status" value="1"/>
</dbReference>
<dbReference type="OrthoDB" id="9813144at2"/>
<feature type="signal peptide" evidence="1">
    <location>
        <begin position="1"/>
        <end position="32"/>
    </location>
</feature>
<keyword evidence="1" id="KW-0732">Signal</keyword>
<reference evidence="2 5" key="2">
    <citation type="submission" date="2020-08" db="EMBL/GenBank/DDBJ databases">
        <title>Genomic Encyclopedia of Type Strains, Phase IV (KMG-IV): sequencing the most valuable type-strain genomes for metagenomic binning, comparative biology and taxonomic classification.</title>
        <authorList>
            <person name="Goeker M."/>
        </authorList>
    </citation>
    <scope>NUCLEOTIDE SEQUENCE [LARGE SCALE GENOMIC DNA]</scope>
    <source>
        <strain evidence="2 5">DSM 100021</strain>
    </source>
</reference>
<reference evidence="3 4" key="1">
    <citation type="submission" date="2016-09" db="EMBL/GenBank/DDBJ databases">
        <title>Rhizobium oryziradicis sp. nov., isolated from the root of rice.</title>
        <authorList>
            <person name="Zhao J."/>
            <person name="Zhang X."/>
        </authorList>
    </citation>
    <scope>NUCLEOTIDE SEQUENCE [LARGE SCALE GENOMIC DNA]</scope>
    <source>
        <strain evidence="3 4">14971</strain>
    </source>
</reference>
<evidence type="ECO:0000256" key="1">
    <source>
        <dbReference type="SAM" id="SignalP"/>
    </source>
</evidence>
<protein>
    <recommendedName>
        <fullName evidence="6">SIMPL domain-containing protein</fullName>
    </recommendedName>
</protein>
<organism evidence="3 4">
    <name type="scientific">Allorhizobium taibaishanense</name>
    <dbReference type="NCBI Taxonomy" id="887144"/>
    <lineage>
        <taxon>Bacteria</taxon>
        <taxon>Pseudomonadati</taxon>
        <taxon>Pseudomonadota</taxon>
        <taxon>Alphaproteobacteria</taxon>
        <taxon>Hyphomicrobiales</taxon>
        <taxon>Rhizobiaceae</taxon>
        <taxon>Rhizobium/Agrobacterium group</taxon>
        <taxon>Allorhizobium</taxon>
    </lineage>
</organism>
<dbReference type="RefSeq" id="WP_075614992.1">
    <property type="nucleotide sequence ID" value="NZ_JACIED010000001.1"/>
</dbReference>
<dbReference type="AlphaFoldDB" id="A0A1Q9A3M8"/>
<dbReference type="Pfam" id="PF04402">
    <property type="entry name" value="SIMPL"/>
    <property type="match status" value="1"/>
</dbReference>
<evidence type="ECO:0000313" key="4">
    <source>
        <dbReference type="Proteomes" id="UP000185598"/>
    </source>
</evidence>
<dbReference type="InterPro" id="IPR052022">
    <property type="entry name" value="26kDa_periplasmic_antigen"/>
</dbReference>
<sequence>MSGLRRFTFAVASVVWVAPFVALPLMATPAMAQEAVRPEAAVNVSGEGEVSLAPDMAMMQLGVVSEAKDAAAALKANNQAMAKVLQALKDKGLADRDLQTSGFQITPRYRQVPENKASSQPPVIEGYSVSNGLTIRVRDLSKLGGVIDASVALGVNQGGEIHFTNEKPDAALAEARKAAMADAVDKAKTLAQAAGVKLGRIISINENTVRPFEPAMMMKTAMARDVAPAPMPVAAGENAYRVTVNVSFALEQ</sequence>
<proteinExistence type="predicted"/>
<evidence type="ECO:0000313" key="5">
    <source>
        <dbReference type="Proteomes" id="UP000544107"/>
    </source>
</evidence>
<gene>
    <name evidence="3" type="ORF">BJF91_19180</name>
    <name evidence="2" type="ORF">GGQ71_000456</name>
</gene>
<feature type="chain" id="PRO_5044564294" description="SIMPL domain-containing protein" evidence="1">
    <location>
        <begin position="33"/>
        <end position="252"/>
    </location>
</feature>
<evidence type="ECO:0008006" key="6">
    <source>
        <dbReference type="Google" id="ProtNLM"/>
    </source>
</evidence>
<dbReference type="Proteomes" id="UP000544107">
    <property type="component" value="Unassembled WGS sequence"/>
</dbReference>
<dbReference type="InterPro" id="IPR007497">
    <property type="entry name" value="SIMPL/DUF541"/>
</dbReference>
<evidence type="ECO:0000313" key="2">
    <source>
        <dbReference type="EMBL" id="MBB4006220.1"/>
    </source>
</evidence>
<dbReference type="PANTHER" id="PTHR34387:SF1">
    <property type="entry name" value="PERIPLASMIC IMMUNOGENIC PROTEIN"/>
    <property type="match status" value="1"/>
</dbReference>
<dbReference type="Gene3D" id="3.30.70.2970">
    <property type="entry name" value="Protein of unknown function (DUF541), domain 2"/>
    <property type="match status" value="1"/>
</dbReference>
<accession>A0A1Q9A3M8</accession>
<dbReference type="GO" id="GO:0006974">
    <property type="term" value="P:DNA damage response"/>
    <property type="evidence" value="ECO:0007669"/>
    <property type="project" value="TreeGrafter"/>
</dbReference>
<dbReference type="EMBL" id="JACIED010000001">
    <property type="protein sequence ID" value="MBB4006220.1"/>
    <property type="molecule type" value="Genomic_DNA"/>
</dbReference>
<dbReference type="Gene3D" id="3.30.110.170">
    <property type="entry name" value="Protein of unknown function (DUF541), domain 1"/>
    <property type="match status" value="1"/>
</dbReference>
<dbReference type="EMBL" id="MKIN01000022">
    <property type="protein sequence ID" value="OLP49204.1"/>
    <property type="molecule type" value="Genomic_DNA"/>
</dbReference>
<evidence type="ECO:0000313" key="3">
    <source>
        <dbReference type="EMBL" id="OLP49204.1"/>
    </source>
</evidence>
<dbReference type="Proteomes" id="UP000185598">
    <property type="component" value="Unassembled WGS sequence"/>
</dbReference>
<keyword evidence="4" id="KW-1185">Reference proteome</keyword>